<keyword evidence="2" id="KW-0732">Signal</keyword>
<keyword evidence="4" id="KW-1185">Reference proteome</keyword>
<feature type="chain" id="PRO_5043529606" evidence="2">
    <location>
        <begin position="19"/>
        <end position="322"/>
    </location>
</feature>
<keyword evidence="1" id="KW-1133">Transmembrane helix</keyword>
<reference evidence="3 4" key="1">
    <citation type="journal article" date="2023" name="BMC Biol.">
        <title>The compact genome of the sponge Oopsacas minuta (Hexactinellida) is lacking key metazoan core genes.</title>
        <authorList>
            <person name="Santini S."/>
            <person name="Schenkelaars Q."/>
            <person name="Jourda C."/>
            <person name="Duchesne M."/>
            <person name="Belahbib H."/>
            <person name="Rocher C."/>
            <person name="Selva M."/>
            <person name="Riesgo A."/>
            <person name="Vervoort M."/>
            <person name="Leys S.P."/>
            <person name="Kodjabachian L."/>
            <person name="Le Bivic A."/>
            <person name="Borchiellini C."/>
            <person name="Claverie J.M."/>
            <person name="Renard E."/>
        </authorList>
    </citation>
    <scope>NUCLEOTIDE SEQUENCE [LARGE SCALE GENOMIC DNA]</scope>
    <source>
        <strain evidence="3">SPO-2</strain>
    </source>
</reference>
<evidence type="ECO:0000313" key="3">
    <source>
        <dbReference type="EMBL" id="KAI6660704.1"/>
    </source>
</evidence>
<keyword evidence="1" id="KW-0472">Membrane</keyword>
<proteinExistence type="predicted"/>
<feature type="transmembrane region" description="Helical" evidence="1">
    <location>
        <begin position="172"/>
        <end position="203"/>
    </location>
</feature>
<name>A0AAV7KHU1_9METZ</name>
<dbReference type="Proteomes" id="UP001165289">
    <property type="component" value="Unassembled WGS sequence"/>
</dbReference>
<evidence type="ECO:0000256" key="2">
    <source>
        <dbReference type="SAM" id="SignalP"/>
    </source>
</evidence>
<evidence type="ECO:0000256" key="1">
    <source>
        <dbReference type="SAM" id="Phobius"/>
    </source>
</evidence>
<gene>
    <name evidence="3" type="ORF">LOD99_10315</name>
</gene>
<accession>A0AAV7KHU1</accession>
<dbReference type="EMBL" id="JAKMXF010000028">
    <property type="protein sequence ID" value="KAI6660704.1"/>
    <property type="molecule type" value="Genomic_DNA"/>
</dbReference>
<organism evidence="3 4">
    <name type="scientific">Oopsacas minuta</name>
    <dbReference type="NCBI Taxonomy" id="111878"/>
    <lineage>
        <taxon>Eukaryota</taxon>
        <taxon>Metazoa</taxon>
        <taxon>Porifera</taxon>
        <taxon>Hexactinellida</taxon>
        <taxon>Hexasterophora</taxon>
        <taxon>Lyssacinosida</taxon>
        <taxon>Leucopsacidae</taxon>
        <taxon>Oopsacas</taxon>
    </lineage>
</organism>
<comment type="caution">
    <text evidence="3">The sequence shown here is derived from an EMBL/GenBank/DDBJ whole genome shotgun (WGS) entry which is preliminary data.</text>
</comment>
<keyword evidence="1" id="KW-0812">Transmembrane</keyword>
<feature type="signal peptide" evidence="2">
    <location>
        <begin position="1"/>
        <end position="18"/>
    </location>
</feature>
<protein>
    <submittedName>
        <fullName evidence="3">Uncharacterized protein</fullName>
    </submittedName>
</protein>
<sequence length="322" mass="36904">MKYFILLLSFSFFELLHAQYYYGCNTYYYSSYNNARCCYKIGYYTYSQYYYTYCPYYTATTAPPTTTTSTPSTTSCSYYTYSYYYSNDCCVSLDDSYYSYYYYSYYYYYNYNTYYTYCPSSSTLDSICGSSCCSANVPVYANSDVFYYSTYHCPSTSYTDYYYSSYCGVNCIMAIVFSIFGSCFCLCGLAFSIAFCVLVHLMVKKKKSRSQPIKTVQAPLPQSVAPPTAQRGLQDSTMEMKQQFKQETLPPQIPGYTYNSNPANTFDTAPYPPPMNAAMNIPSNPTYLPSPQIVTHGINQQPVHLQPVNAVPTDDGTYTFIQ</sequence>
<dbReference type="AlphaFoldDB" id="A0AAV7KHU1"/>
<evidence type="ECO:0000313" key="4">
    <source>
        <dbReference type="Proteomes" id="UP001165289"/>
    </source>
</evidence>